<evidence type="ECO:0000313" key="2">
    <source>
        <dbReference type="Proteomes" id="UP000267821"/>
    </source>
</evidence>
<gene>
    <name evidence="1" type="ORF">L211DRAFT_837373</name>
</gene>
<dbReference type="EMBL" id="ML121541">
    <property type="protein sequence ID" value="RPB24460.1"/>
    <property type="molecule type" value="Genomic_DNA"/>
</dbReference>
<name>A0A3N4LNN9_9PEZI</name>
<reference evidence="1 2" key="1">
    <citation type="journal article" date="2018" name="Nat. Ecol. Evol.">
        <title>Pezizomycetes genomes reveal the molecular basis of ectomycorrhizal truffle lifestyle.</title>
        <authorList>
            <person name="Murat C."/>
            <person name="Payen T."/>
            <person name="Noel B."/>
            <person name="Kuo A."/>
            <person name="Morin E."/>
            <person name="Chen J."/>
            <person name="Kohler A."/>
            <person name="Krizsan K."/>
            <person name="Balestrini R."/>
            <person name="Da Silva C."/>
            <person name="Montanini B."/>
            <person name="Hainaut M."/>
            <person name="Levati E."/>
            <person name="Barry K.W."/>
            <person name="Belfiori B."/>
            <person name="Cichocki N."/>
            <person name="Clum A."/>
            <person name="Dockter R.B."/>
            <person name="Fauchery L."/>
            <person name="Guy J."/>
            <person name="Iotti M."/>
            <person name="Le Tacon F."/>
            <person name="Lindquist E.A."/>
            <person name="Lipzen A."/>
            <person name="Malagnac F."/>
            <person name="Mello A."/>
            <person name="Molinier V."/>
            <person name="Miyauchi S."/>
            <person name="Poulain J."/>
            <person name="Riccioni C."/>
            <person name="Rubini A."/>
            <person name="Sitrit Y."/>
            <person name="Splivallo R."/>
            <person name="Traeger S."/>
            <person name="Wang M."/>
            <person name="Zifcakova L."/>
            <person name="Wipf D."/>
            <person name="Zambonelli A."/>
            <person name="Paolocci F."/>
            <person name="Nowrousian M."/>
            <person name="Ottonello S."/>
            <person name="Baldrian P."/>
            <person name="Spatafora J.W."/>
            <person name="Henrissat B."/>
            <person name="Nagy L.G."/>
            <person name="Aury J.M."/>
            <person name="Wincker P."/>
            <person name="Grigoriev I.V."/>
            <person name="Bonfante P."/>
            <person name="Martin F.M."/>
        </authorList>
    </citation>
    <scope>NUCLEOTIDE SEQUENCE [LARGE SCALE GENOMIC DNA]</scope>
    <source>
        <strain evidence="1 2">ATCC MYA-4762</strain>
    </source>
</reference>
<dbReference type="InParanoid" id="A0A3N4LNN9"/>
<dbReference type="AlphaFoldDB" id="A0A3N4LNN9"/>
<proteinExistence type="predicted"/>
<accession>A0A3N4LNN9</accession>
<organism evidence="1 2">
    <name type="scientific">Terfezia boudieri ATCC MYA-4762</name>
    <dbReference type="NCBI Taxonomy" id="1051890"/>
    <lineage>
        <taxon>Eukaryota</taxon>
        <taxon>Fungi</taxon>
        <taxon>Dikarya</taxon>
        <taxon>Ascomycota</taxon>
        <taxon>Pezizomycotina</taxon>
        <taxon>Pezizomycetes</taxon>
        <taxon>Pezizales</taxon>
        <taxon>Pezizaceae</taxon>
        <taxon>Terfezia</taxon>
    </lineage>
</organism>
<evidence type="ECO:0000313" key="1">
    <source>
        <dbReference type="EMBL" id="RPB24460.1"/>
    </source>
</evidence>
<protein>
    <submittedName>
        <fullName evidence="1">Uncharacterized protein</fullName>
    </submittedName>
</protein>
<dbReference type="OrthoDB" id="5334533at2759"/>
<keyword evidence="2" id="KW-1185">Reference proteome</keyword>
<dbReference type="Proteomes" id="UP000267821">
    <property type="component" value="Unassembled WGS sequence"/>
</dbReference>
<sequence>MAAERPKPVTLKFSTVGIEVIENRTWSFCVPFDAVSSLKKLCEQIGLCRDFIQDFDYVPSLVKTKFYIRDSASSAYIVSGNWEGLATAGGTYEIILKPNREDMLPPGVKGSIGGDMMGHGDVEGPPGYGGGGGKMSGGGPPYYKDMPYPGKEMSYPGRPKY</sequence>